<comment type="caution">
    <text evidence="1">The sequence shown here is derived from an EMBL/GenBank/DDBJ whole genome shotgun (WGS) entry which is preliminary data.</text>
</comment>
<dbReference type="EMBL" id="CM055737">
    <property type="protein sequence ID" value="KAJ8005966.1"/>
    <property type="molecule type" value="Genomic_DNA"/>
</dbReference>
<sequence length="1133" mass="128360">MGEVCVRVAVRVRPLLPKEVLHSHQVCVRVVKDGPVVMLGGGQNFSFDHAFGPSASQGQVYESCVKPLVASLVHGYNATVFAYGQTGSGKTYTLGGGHIVSLPEEKSGIIGQVATDLFVLLGEKSADDIRTITEVRVSYLELYREELRDLLELHTAHKELHIREDDRGKTVVVGAKEAVATSAEELLSILEAGNALRHIGPTQMNERSSRSHAIVTLQLTQHRPDDGSLRCSKLHLVDLAGSERAARTGNTGMRLKDSVHINTGLLALGNVIRALSDPHRRNHVPYRDAKITRLLRDSLGGSAHTLMLACVSPSHHSVTETLSVLQFASRARHVKNQPGLCPAMACQGWDSGEARLGELKQEVQTLREALRERGKTGERKFDTGEQPQYFCLAQDAALLLEEVQSSSLRASLHQRLQDWLERHEELNRSSHAHTPQPVGDASDKPHHITILQLRRELRKCQDSLAVNKQRFDQMEAELQRLQRQAQTMLLERQALVRTLQEETEHRRIQNEHLVEQQLLIDRLRGDLLTFRSGPSLETGPSGMSVKRPHSVPLIGQGQHRGGTRKIHTSPPACSLERVMAAFKTRSQLLLAQIEERDEVHCPHKAQEEEEHGGKKALRHSMNRTWTSIQTPAGSGKNWAESTRLDQSEDCPQFHQLSDFPTEGREMGYLQSLKQVETECRASLETCGRWDLHTTKEPRTVDVSVFRNGACKDSEEKLSERRVWLEQEEERALKRRRGLQELEEELRHREEVLQHREACSEERNLLKIKRLRSSQALSQDLLRVSSRLGALDQELEERGAVEGRQWEVSMEELLKERQSLRHRRDTLDSQLKDGRLLRPEEEHALLHLEEALEALDAAVEYKNRSIQERQRDLWHASEPDHGDNDCDVTRALMELSLPEASVLLVKYFNKVVCIREAEHQQRLRCEELQLQCGEQQAMIEELQAAIQRLTVDTDRRLTQLHQEHQHRIQLLLQQQIPESNSGDSDQAVRAKLQQLEKDLFYYKSSSRELKRKLRQMQLVTASLPAQGHNLQPRDSLAPVRAMEAPTLQPRDSLASVRAMEAPTLQPRDSLASEGVGEPPTLQAPRMELTPVRLSRKKLRQISSLELRNTRGHPALKASRDSFQEDSIEVPRNTD</sequence>
<reference evidence="1" key="1">
    <citation type="submission" date="2021-05" db="EMBL/GenBank/DDBJ databases">
        <authorList>
            <person name="Pan Q."/>
            <person name="Jouanno E."/>
            <person name="Zahm M."/>
            <person name="Klopp C."/>
            <person name="Cabau C."/>
            <person name="Louis A."/>
            <person name="Berthelot C."/>
            <person name="Parey E."/>
            <person name="Roest Crollius H."/>
            <person name="Montfort J."/>
            <person name="Robinson-Rechavi M."/>
            <person name="Bouchez O."/>
            <person name="Lampietro C."/>
            <person name="Lopez Roques C."/>
            <person name="Donnadieu C."/>
            <person name="Postlethwait J."/>
            <person name="Bobe J."/>
            <person name="Dillon D."/>
            <person name="Chandos A."/>
            <person name="von Hippel F."/>
            <person name="Guiguen Y."/>
        </authorList>
    </citation>
    <scope>NUCLEOTIDE SEQUENCE</scope>
    <source>
        <strain evidence="1">YG-Jan2019</strain>
    </source>
</reference>
<evidence type="ECO:0000313" key="2">
    <source>
        <dbReference type="Proteomes" id="UP001157502"/>
    </source>
</evidence>
<proteinExistence type="predicted"/>
<keyword evidence="2" id="KW-1185">Reference proteome</keyword>
<organism evidence="1 2">
    <name type="scientific">Dallia pectoralis</name>
    <name type="common">Alaska blackfish</name>
    <dbReference type="NCBI Taxonomy" id="75939"/>
    <lineage>
        <taxon>Eukaryota</taxon>
        <taxon>Metazoa</taxon>
        <taxon>Chordata</taxon>
        <taxon>Craniata</taxon>
        <taxon>Vertebrata</taxon>
        <taxon>Euteleostomi</taxon>
        <taxon>Actinopterygii</taxon>
        <taxon>Neopterygii</taxon>
        <taxon>Teleostei</taxon>
        <taxon>Protacanthopterygii</taxon>
        <taxon>Esociformes</taxon>
        <taxon>Umbridae</taxon>
        <taxon>Dallia</taxon>
    </lineage>
</organism>
<dbReference type="Proteomes" id="UP001157502">
    <property type="component" value="Chromosome 10"/>
</dbReference>
<name>A0ACC2GQM8_DALPE</name>
<protein>
    <submittedName>
        <fullName evidence="1">Uncharacterized protein</fullName>
    </submittedName>
</protein>
<accession>A0ACC2GQM8</accession>
<gene>
    <name evidence="1" type="ORF">DPEC_G00123360</name>
</gene>
<evidence type="ECO:0000313" key="1">
    <source>
        <dbReference type="EMBL" id="KAJ8005966.1"/>
    </source>
</evidence>